<dbReference type="GO" id="GO:0003677">
    <property type="term" value="F:DNA binding"/>
    <property type="evidence" value="ECO:0007669"/>
    <property type="project" value="InterPro"/>
</dbReference>
<dbReference type="Ensembl" id="ENSLACT00000011468.1">
    <property type="protein sequence ID" value="ENSLACP00000011382.1"/>
    <property type="gene ID" value="ENSLACG00000010014.1"/>
</dbReference>
<evidence type="ECO:0000313" key="8">
    <source>
        <dbReference type="Proteomes" id="UP000008672"/>
    </source>
</evidence>
<sequence>SAEPSMADASRYRDWILDTIDSLRSRKARPDLERICKMVRRKHGSDPERTRAELEQLVQSRAVLRVSYKGSISYRNAAKTRRRGKGSEQLPQPPPPPKRSDCGDSSGSPQKNPANKAGSGGGNRSCAAQNRRNPGAAERKEAPTSGCGERSAKGRRCKLQRNWGCGDGENGGRRTARGARSLPPAPLELGQQMVRAVERLALRSLRRGQEPKAVTLKELMRVLSSELGLPKEKVTKSKVKGALEKEVAKGRLKRSRFGNITLPGEGGQSKGNRRNKAPTFTPLRAGRGKRGSEVAILEQKMEEEPPDDDTSEEELSSTSEDQESGTQISTEDSEGHALKKTTVRNFRLQKWVPSKSNRAQQCFSTQCPSSEANKRSVFSDAQANSESELACAPRDPDASSSTKTPTGSASVPGSSGSCRPLKKEKPLDPVEWTVTDVVDYFKEAGFVEQAVAFQEQ</sequence>
<evidence type="ECO:0000313" key="7">
    <source>
        <dbReference type="Ensembl" id="ENSLACP00000011382.1"/>
    </source>
</evidence>
<reference evidence="7" key="3">
    <citation type="submission" date="2025-09" db="UniProtKB">
        <authorList>
            <consortium name="Ensembl"/>
        </authorList>
    </citation>
    <scope>IDENTIFICATION</scope>
</reference>
<feature type="domain" description="SAMD1-like winged helix (WH)" evidence="6">
    <location>
        <begin position="4"/>
        <end position="80"/>
    </location>
</feature>
<evidence type="ECO:0000256" key="1">
    <source>
        <dbReference type="ARBA" id="ARBA00004123"/>
    </source>
</evidence>
<evidence type="ECO:0000259" key="6">
    <source>
        <dbReference type="PROSITE" id="PS52014"/>
    </source>
</evidence>
<dbReference type="FunCoup" id="H3AP11">
    <property type="interactions" value="645"/>
</dbReference>
<dbReference type="Pfam" id="PF21524">
    <property type="entry name" value="SAMD1_WH"/>
    <property type="match status" value="1"/>
</dbReference>
<feature type="compositionally biased region" description="Polar residues" evidence="5">
    <location>
        <begin position="398"/>
        <end position="417"/>
    </location>
</feature>
<dbReference type="AlphaFoldDB" id="H3AP11"/>
<feature type="region of interest" description="Disordered" evidence="5">
    <location>
        <begin position="254"/>
        <end position="426"/>
    </location>
</feature>
<evidence type="ECO:0000256" key="4">
    <source>
        <dbReference type="ARBA" id="ARBA00023242"/>
    </source>
</evidence>
<dbReference type="GO" id="GO:0006325">
    <property type="term" value="P:chromatin organization"/>
    <property type="evidence" value="ECO:0007669"/>
    <property type="project" value="UniProtKB-KW"/>
</dbReference>
<accession>H3AP11</accession>
<keyword evidence="3" id="KW-0156">Chromatin regulator</keyword>
<dbReference type="STRING" id="7897.ENSLACP00000011382"/>
<name>H3AP11_LATCH</name>
<dbReference type="Pfam" id="PF24971">
    <property type="entry name" value="SAMD1_SHD"/>
    <property type="match status" value="1"/>
</dbReference>
<feature type="compositionally biased region" description="Polar residues" evidence="5">
    <location>
        <begin position="103"/>
        <end position="113"/>
    </location>
</feature>
<evidence type="ECO:0000256" key="5">
    <source>
        <dbReference type="SAM" id="MobiDB-lite"/>
    </source>
</evidence>
<feature type="compositionally biased region" description="Polar residues" evidence="5">
    <location>
        <begin position="354"/>
        <end position="371"/>
    </location>
</feature>
<reference evidence="8" key="1">
    <citation type="submission" date="2011-08" db="EMBL/GenBank/DDBJ databases">
        <title>The draft genome of Latimeria chalumnae.</title>
        <authorList>
            <person name="Di Palma F."/>
            <person name="Alfoldi J."/>
            <person name="Johnson J."/>
            <person name="Berlin A."/>
            <person name="Gnerre S."/>
            <person name="Jaffe D."/>
            <person name="MacCallum I."/>
            <person name="Young S."/>
            <person name="Walker B.J."/>
            <person name="Lander E."/>
            <person name="Lindblad-Toh K."/>
        </authorList>
    </citation>
    <scope>NUCLEOTIDE SEQUENCE [LARGE SCALE GENOMIC DNA]</scope>
    <source>
        <strain evidence="8">Wild caught</strain>
    </source>
</reference>
<evidence type="ECO:0000256" key="3">
    <source>
        <dbReference type="ARBA" id="ARBA00022853"/>
    </source>
</evidence>
<dbReference type="InterPro" id="IPR056983">
    <property type="entry name" value="SAMD1-like_SHD"/>
</dbReference>
<dbReference type="EMBL" id="AFYH01128299">
    <property type="status" value="NOT_ANNOTATED_CDS"/>
    <property type="molecule type" value="Genomic_DNA"/>
</dbReference>
<comment type="subcellular location">
    <subcellularLocation>
        <location evidence="1">Nucleus</location>
    </subcellularLocation>
</comment>
<dbReference type="PROSITE" id="PS52014">
    <property type="entry name" value="SAMD1_WH"/>
    <property type="match status" value="1"/>
</dbReference>
<dbReference type="EMBL" id="AFYH01128297">
    <property type="status" value="NOT_ANNOTATED_CDS"/>
    <property type="molecule type" value="Genomic_DNA"/>
</dbReference>
<feature type="compositionally biased region" description="Acidic residues" evidence="5">
    <location>
        <begin position="304"/>
        <end position="323"/>
    </location>
</feature>
<keyword evidence="8" id="KW-1185">Reference proteome</keyword>
<feature type="region of interest" description="Disordered" evidence="5">
    <location>
        <begin position="68"/>
        <end position="187"/>
    </location>
</feature>
<dbReference type="InParanoid" id="H3AP11"/>
<dbReference type="InterPro" id="IPR048589">
    <property type="entry name" value="SAMD1-like_WH"/>
</dbReference>
<protein>
    <recommendedName>
        <fullName evidence="6">SAMD1-like winged helix (WH) domain-containing protein</fullName>
    </recommendedName>
</protein>
<reference evidence="7" key="2">
    <citation type="submission" date="2025-08" db="UniProtKB">
        <authorList>
            <consortium name="Ensembl"/>
        </authorList>
    </citation>
    <scope>IDENTIFICATION</scope>
</reference>
<evidence type="ECO:0000256" key="2">
    <source>
        <dbReference type="ARBA" id="ARBA00022553"/>
    </source>
</evidence>
<dbReference type="eggNOG" id="ENOG502S358">
    <property type="taxonomic scope" value="Eukaryota"/>
</dbReference>
<organism evidence="7 8">
    <name type="scientific">Latimeria chalumnae</name>
    <name type="common">Coelacanth</name>
    <dbReference type="NCBI Taxonomy" id="7897"/>
    <lineage>
        <taxon>Eukaryota</taxon>
        <taxon>Metazoa</taxon>
        <taxon>Chordata</taxon>
        <taxon>Craniata</taxon>
        <taxon>Vertebrata</taxon>
        <taxon>Euteleostomi</taxon>
        <taxon>Coelacanthiformes</taxon>
        <taxon>Coelacanthidae</taxon>
        <taxon>Latimeria</taxon>
    </lineage>
</organism>
<dbReference type="PANTHER" id="PTHR36292:SF2">
    <property type="entry name" value="STERILE ALPHA MOTIF DOMAIN-CONTAINING PROTEIN 1"/>
    <property type="match status" value="1"/>
</dbReference>
<proteinExistence type="predicted"/>
<dbReference type="OMA" id="SPRYQEW"/>
<dbReference type="HOGENOM" id="CLU_022507_0_0_1"/>
<keyword evidence="2" id="KW-0597">Phosphoprotein</keyword>
<dbReference type="PANTHER" id="PTHR36292">
    <property type="entry name" value="UPF0575 PROTEIN C19ORF67"/>
    <property type="match status" value="1"/>
</dbReference>
<dbReference type="GO" id="GO:0005634">
    <property type="term" value="C:nucleus"/>
    <property type="evidence" value="ECO:0007669"/>
    <property type="project" value="UniProtKB-SubCell"/>
</dbReference>
<keyword evidence="4" id="KW-0539">Nucleus</keyword>
<dbReference type="Proteomes" id="UP000008672">
    <property type="component" value="Unassembled WGS sequence"/>
</dbReference>
<dbReference type="EMBL" id="AFYH01128298">
    <property type="status" value="NOT_ANNOTATED_CDS"/>
    <property type="molecule type" value="Genomic_DNA"/>
</dbReference>